<dbReference type="OrthoDB" id="6482216at2"/>
<dbReference type="Proteomes" id="UP000587070">
    <property type="component" value="Unassembled WGS sequence"/>
</dbReference>
<dbReference type="AlphaFoldDB" id="A0A840G236"/>
<sequence length="184" mass="20890">MLIFFDTEFTELGIDPKLISIGLISEDGGHTFYAELLDSYRLADVGDFARQEVLPQLEGGNALMTMSDLALRLGNWLKSFEQPVQLATDSLAWDWPRIQEIFSSKWTWPENLAGRPLLLTVNCLNDYDRFVEAVEEAFRDLRRHHSLDDAKANRLGWIAAGGDIEQGTRLALAQAHRKLTQTLR</sequence>
<dbReference type="GO" id="GO:0003676">
    <property type="term" value="F:nucleic acid binding"/>
    <property type="evidence" value="ECO:0007669"/>
    <property type="project" value="InterPro"/>
</dbReference>
<dbReference type="Gene3D" id="3.30.420.10">
    <property type="entry name" value="Ribonuclease H-like superfamily/Ribonuclease H"/>
    <property type="match status" value="1"/>
</dbReference>
<accession>A0A840G236</accession>
<proteinExistence type="predicted"/>
<protein>
    <submittedName>
        <fullName evidence="1">Uncharacterized protein</fullName>
    </submittedName>
</protein>
<dbReference type="RefSeq" id="WP_153114987.1">
    <property type="nucleotide sequence ID" value="NZ_JACIGE010000001.1"/>
</dbReference>
<keyword evidence="2" id="KW-1185">Reference proteome</keyword>
<comment type="caution">
    <text evidence="1">The sequence shown here is derived from an EMBL/GenBank/DDBJ whole genome shotgun (WGS) entry which is preliminary data.</text>
</comment>
<evidence type="ECO:0000313" key="2">
    <source>
        <dbReference type="Proteomes" id="UP000587070"/>
    </source>
</evidence>
<name>A0A840G236_RHOTE</name>
<organism evidence="1 2">
    <name type="scientific">Rhodocyclus tenuis</name>
    <name type="common">Rhodospirillum tenue</name>
    <dbReference type="NCBI Taxonomy" id="1066"/>
    <lineage>
        <taxon>Bacteria</taxon>
        <taxon>Pseudomonadati</taxon>
        <taxon>Pseudomonadota</taxon>
        <taxon>Betaproteobacteria</taxon>
        <taxon>Rhodocyclales</taxon>
        <taxon>Rhodocyclaceae</taxon>
        <taxon>Rhodocyclus</taxon>
    </lineage>
</organism>
<dbReference type="InterPro" id="IPR036397">
    <property type="entry name" value="RNaseH_sf"/>
</dbReference>
<evidence type="ECO:0000313" key="1">
    <source>
        <dbReference type="EMBL" id="MBB4246016.1"/>
    </source>
</evidence>
<dbReference type="EMBL" id="JACIGE010000001">
    <property type="protein sequence ID" value="MBB4246016.1"/>
    <property type="molecule type" value="Genomic_DNA"/>
</dbReference>
<reference evidence="1 2" key="1">
    <citation type="submission" date="2020-08" db="EMBL/GenBank/DDBJ databases">
        <title>Genome sequencing of Purple Non-Sulfur Bacteria from various extreme environments.</title>
        <authorList>
            <person name="Mayer M."/>
        </authorList>
    </citation>
    <scope>NUCLEOTIDE SEQUENCE [LARGE SCALE GENOMIC DNA]</scope>
    <source>
        <strain evidence="1 2">2761</strain>
    </source>
</reference>
<gene>
    <name evidence="1" type="ORF">GGD90_000365</name>
</gene>